<dbReference type="EMBL" id="CU928167">
    <property type="protein sequence ID" value="CAR22099.1"/>
    <property type="molecule type" value="Genomic_DNA"/>
</dbReference>
<dbReference type="GO" id="GO:0043709">
    <property type="term" value="P:cell adhesion involved in single-species biofilm formation"/>
    <property type="evidence" value="ECO:0007669"/>
    <property type="project" value="UniProtKB-ARBA"/>
</dbReference>
<sequence length="265" mass="27392">MTTLASMHSPALAGAVRSSVEEFYYRGSPSTCEQRCIALDGARGNQVLLPGPGSGPVTAAQRHVESDLKRALDRCAFGASTALAATTTLPPLRLARTGSVTPHGSVSGPGVGSGSGSGTNLALVPGLRARAESASGSVSASGSDYDSAAGPVSPVTAALSPATAPAAGETSAPRPASAMSSATTSRPTGKRARSPIEQRRRYVCKTCVKGFTTSGHLARHNRIHTGEKNHVCPHPGCGQRFSRHDNCVQHYKTHLRRNTWQDDAA</sequence>
<feature type="domain" description="C2H2-type" evidence="10">
    <location>
        <begin position="202"/>
        <end position="229"/>
    </location>
</feature>
<name>C5DE88_LACTC</name>
<dbReference type="GO" id="GO:0000981">
    <property type="term" value="F:DNA-binding transcription factor activity, RNA polymerase II-specific"/>
    <property type="evidence" value="ECO:0007669"/>
    <property type="project" value="TreeGrafter"/>
</dbReference>
<dbReference type="OrthoDB" id="6365676at2759"/>
<gene>
    <name evidence="11" type="ordered locus">KLTH0C07172g</name>
</gene>
<dbReference type="PANTHER" id="PTHR14003">
    <property type="entry name" value="TRANSCRIPTIONAL REPRESSOR PROTEIN YY"/>
    <property type="match status" value="1"/>
</dbReference>
<feature type="region of interest" description="Disordered" evidence="9">
    <location>
        <begin position="96"/>
        <end position="119"/>
    </location>
</feature>
<keyword evidence="7" id="KW-0539">Nucleus</keyword>
<dbReference type="PROSITE" id="PS50157">
    <property type="entry name" value="ZINC_FINGER_C2H2_2"/>
    <property type="match status" value="2"/>
</dbReference>
<evidence type="ECO:0000256" key="4">
    <source>
        <dbReference type="ARBA" id="ARBA00022737"/>
    </source>
</evidence>
<dbReference type="Proteomes" id="UP000002036">
    <property type="component" value="Chromosome C"/>
</dbReference>
<keyword evidence="3" id="KW-0479">Metal-binding</keyword>
<evidence type="ECO:0000259" key="10">
    <source>
        <dbReference type="PROSITE" id="PS50157"/>
    </source>
</evidence>
<evidence type="ECO:0000256" key="9">
    <source>
        <dbReference type="SAM" id="MobiDB-lite"/>
    </source>
</evidence>
<dbReference type="eggNOG" id="KOG1721">
    <property type="taxonomic scope" value="Eukaryota"/>
</dbReference>
<evidence type="ECO:0000256" key="2">
    <source>
        <dbReference type="ARBA" id="ARBA00022491"/>
    </source>
</evidence>
<evidence type="ECO:0000256" key="1">
    <source>
        <dbReference type="ARBA" id="ARBA00004123"/>
    </source>
</evidence>
<dbReference type="PANTHER" id="PTHR14003:SF19">
    <property type="entry name" value="YY2 TRANSCRIPTION FACTOR"/>
    <property type="match status" value="1"/>
</dbReference>
<dbReference type="AlphaFoldDB" id="C5DE88"/>
<evidence type="ECO:0000313" key="11">
    <source>
        <dbReference type="EMBL" id="CAR22099.1"/>
    </source>
</evidence>
<evidence type="ECO:0000256" key="3">
    <source>
        <dbReference type="ARBA" id="ARBA00022723"/>
    </source>
</evidence>
<evidence type="ECO:0000256" key="6">
    <source>
        <dbReference type="ARBA" id="ARBA00022833"/>
    </source>
</evidence>
<reference evidence="11 12" key="1">
    <citation type="journal article" date="2009" name="Genome Res.">
        <title>Comparative genomics of protoploid Saccharomycetaceae.</title>
        <authorList>
            <consortium name="The Genolevures Consortium"/>
            <person name="Souciet J.-L."/>
            <person name="Dujon B."/>
            <person name="Gaillardin C."/>
            <person name="Johnston M."/>
            <person name="Baret P.V."/>
            <person name="Cliften P."/>
            <person name="Sherman D.J."/>
            <person name="Weissenbach J."/>
            <person name="Westhof E."/>
            <person name="Wincker P."/>
            <person name="Jubin C."/>
            <person name="Poulain J."/>
            <person name="Barbe V."/>
            <person name="Segurens B."/>
            <person name="Artiguenave F."/>
            <person name="Anthouard V."/>
            <person name="Vacherie B."/>
            <person name="Val M.-E."/>
            <person name="Fulton R.S."/>
            <person name="Minx P."/>
            <person name="Wilson R."/>
            <person name="Durrens P."/>
            <person name="Jean G."/>
            <person name="Marck C."/>
            <person name="Martin T."/>
            <person name="Nikolski M."/>
            <person name="Rolland T."/>
            <person name="Seret M.-L."/>
            <person name="Casaregola S."/>
            <person name="Despons L."/>
            <person name="Fairhead C."/>
            <person name="Fischer G."/>
            <person name="Lafontaine I."/>
            <person name="Leh V."/>
            <person name="Lemaire M."/>
            <person name="de Montigny J."/>
            <person name="Neuveglise C."/>
            <person name="Thierry A."/>
            <person name="Blanc-Lenfle I."/>
            <person name="Bleykasten C."/>
            <person name="Diffels J."/>
            <person name="Fritsch E."/>
            <person name="Frangeul L."/>
            <person name="Goeffon A."/>
            <person name="Jauniaux N."/>
            <person name="Kachouri-Lafond R."/>
            <person name="Payen C."/>
            <person name="Potier S."/>
            <person name="Pribylova L."/>
            <person name="Ozanne C."/>
            <person name="Richard G.-F."/>
            <person name="Sacerdot C."/>
            <person name="Straub M.-L."/>
            <person name="Talla E."/>
        </authorList>
    </citation>
    <scope>NUCLEOTIDE SEQUENCE [LARGE SCALE GENOMIC DNA]</scope>
    <source>
        <strain evidence="12">ATCC 56472 / CBS 6340 / NRRL Y-8284</strain>
    </source>
</reference>
<dbReference type="SMART" id="SM00355">
    <property type="entry name" value="ZnF_C2H2"/>
    <property type="match status" value="2"/>
</dbReference>
<dbReference type="Gene3D" id="3.30.160.60">
    <property type="entry name" value="Classic Zinc Finger"/>
    <property type="match status" value="2"/>
</dbReference>
<proteinExistence type="predicted"/>
<dbReference type="OMA" id="HERKHYE"/>
<evidence type="ECO:0000256" key="7">
    <source>
        <dbReference type="ARBA" id="ARBA00023242"/>
    </source>
</evidence>
<dbReference type="GO" id="GO:2000218">
    <property type="term" value="P:negative regulation of invasive growth in response to glucose limitation"/>
    <property type="evidence" value="ECO:0007669"/>
    <property type="project" value="UniProtKB-ARBA"/>
</dbReference>
<dbReference type="SUPFAM" id="SSF57667">
    <property type="entry name" value="beta-beta-alpha zinc fingers"/>
    <property type="match status" value="1"/>
</dbReference>
<keyword evidence="6" id="KW-0862">Zinc</keyword>
<dbReference type="STRING" id="559295.C5DE88"/>
<keyword evidence="4" id="KW-0677">Repeat</keyword>
<feature type="compositionally biased region" description="Gly residues" evidence="9">
    <location>
        <begin position="107"/>
        <end position="117"/>
    </location>
</feature>
<comment type="subcellular location">
    <subcellularLocation>
        <location evidence="1">Nucleus</location>
    </subcellularLocation>
</comment>
<dbReference type="FunFam" id="3.30.160.60:FF:001382">
    <property type="entry name" value="Transcriptional repressor"/>
    <property type="match status" value="1"/>
</dbReference>
<dbReference type="InterPro" id="IPR013087">
    <property type="entry name" value="Znf_C2H2_type"/>
</dbReference>
<dbReference type="InterPro" id="IPR036236">
    <property type="entry name" value="Znf_C2H2_sf"/>
</dbReference>
<dbReference type="GeneID" id="8291406"/>
<keyword evidence="5 8" id="KW-0863">Zinc-finger</keyword>
<dbReference type="HOGENOM" id="CLU_1049979_0_0_1"/>
<dbReference type="GO" id="GO:0000785">
    <property type="term" value="C:chromatin"/>
    <property type="evidence" value="ECO:0007669"/>
    <property type="project" value="TreeGrafter"/>
</dbReference>
<dbReference type="PROSITE" id="PS00028">
    <property type="entry name" value="ZINC_FINGER_C2H2_1"/>
    <property type="match status" value="2"/>
</dbReference>
<keyword evidence="2" id="KW-0678">Repressor</keyword>
<dbReference type="GO" id="GO:2000221">
    <property type="term" value="P:negative regulation of pseudohyphal growth"/>
    <property type="evidence" value="ECO:0007669"/>
    <property type="project" value="UniProtKB-ARBA"/>
</dbReference>
<dbReference type="RefSeq" id="XP_002552537.1">
    <property type="nucleotide sequence ID" value="XM_002552491.1"/>
</dbReference>
<feature type="compositionally biased region" description="Low complexity" evidence="9">
    <location>
        <begin position="96"/>
        <end position="106"/>
    </location>
</feature>
<protein>
    <submittedName>
        <fullName evidence="11">KLTH0C07172p</fullName>
    </submittedName>
</protein>
<evidence type="ECO:0000313" key="12">
    <source>
        <dbReference type="Proteomes" id="UP000002036"/>
    </source>
</evidence>
<dbReference type="GO" id="GO:0000122">
    <property type="term" value="P:negative regulation of transcription by RNA polymerase II"/>
    <property type="evidence" value="ECO:0007669"/>
    <property type="project" value="UniProtKB-ARBA"/>
</dbReference>
<dbReference type="GO" id="GO:0000978">
    <property type="term" value="F:RNA polymerase II cis-regulatory region sequence-specific DNA binding"/>
    <property type="evidence" value="ECO:0007669"/>
    <property type="project" value="TreeGrafter"/>
</dbReference>
<dbReference type="InParanoid" id="C5DE88"/>
<evidence type="ECO:0000256" key="5">
    <source>
        <dbReference type="ARBA" id="ARBA00022771"/>
    </source>
</evidence>
<dbReference type="GO" id="GO:0005667">
    <property type="term" value="C:transcription regulator complex"/>
    <property type="evidence" value="ECO:0007669"/>
    <property type="project" value="TreeGrafter"/>
</dbReference>
<keyword evidence="12" id="KW-1185">Reference proteome</keyword>
<dbReference type="GO" id="GO:0008270">
    <property type="term" value="F:zinc ion binding"/>
    <property type="evidence" value="ECO:0007669"/>
    <property type="project" value="UniProtKB-KW"/>
</dbReference>
<feature type="region of interest" description="Disordered" evidence="9">
    <location>
        <begin position="160"/>
        <end position="196"/>
    </location>
</feature>
<evidence type="ECO:0000256" key="8">
    <source>
        <dbReference type="PROSITE-ProRule" id="PRU00042"/>
    </source>
</evidence>
<organism evidence="11 12">
    <name type="scientific">Lachancea thermotolerans (strain ATCC 56472 / CBS 6340 / NRRL Y-8284)</name>
    <name type="common">Yeast</name>
    <name type="synonym">Kluyveromyces thermotolerans</name>
    <dbReference type="NCBI Taxonomy" id="559295"/>
    <lineage>
        <taxon>Eukaryota</taxon>
        <taxon>Fungi</taxon>
        <taxon>Dikarya</taxon>
        <taxon>Ascomycota</taxon>
        <taxon>Saccharomycotina</taxon>
        <taxon>Saccharomycetes</taxon>
        <taxon>Saccharomycetales</taxon>
        <taxon>Saccharomycetaceae</taxon>
        <taxon>Lachancea</taxon>
    </lineage>
</organism>
<dbReference type="GO" id="GO:0005634">
    <property type="term" value="C:nucleus"/>
    <property type="evidence" value="ECO:0007669"/>
    <property type="project" value="UniProtKB-SubCell"/>
</dbReference>
<feature type="compositionally biased region" description="Low complexity" evidence="9">
    <location>
        <begin position="160"/>
        <end position="187"/>
    </location>
</feature>
<accession>C5DE88</accession>
<dbReference type="Pfam" id="PF00096">
    <property type="entry name" value="zf-C2H2"/>
    <property type="match status" value="1"/>
</dbReference>
<dbReference type="KEGG" id="lth:KLTH0C07172g"/>
<feature type="domain" description="C2H2-type" evidence="10">
    <location>
        <begin position="230"/>
        <end position="259"/>
    </location>
</feature>